<protein>
    <recommendedName>
        <fullName evidence="3">Preprotein translocase subunit SecA</fullName>
    </recommendedName>
</protein>
<dbReference type="KEGG" id="ptx:ABW99_06175"/>
<dbReference type="Proteomes" id="UP000036700">
    <property type="component" value="Chromosome"/>
</dbReference>
<evidence type="ECO:0000313" key="1">
    <source>
        <dbReference type="EMBL" id="AKJ67862.1"/>
    </source>
</evidence>
<dbReference type="RefSeq" id="WP_047213653.1">
    <property type="nucleotide sequence ID" value="NZ_CP011568.3"/>
</dbReference>
<reference evidence="2" key="1">
    <citation type="submission" date="2015-06" db="EMBL/GenBank/DDBJ databases">
        <authorList>
            <person name="Lim Y.L."/>
            <person name="Ee R."/>
            <person name="Yong D."/>
            <person name="How K.Y."/>
            <person name="Yin W.F."/>
            <person name="Chan K.G."/>
        </authorList>
    </citation>
    <scope>NUCLEOTIDE SEQUENCE [LARGE SCALE GENOMIC DNA]</scope>
    <source>
        <strain evidence="2">DSM 25325</strain>
    </source>
</reference>
<keyword evidence="2" id="KW-1185">Reference proteome</keyword>
<name>A0A0G3ER88_9BURK</name>
<dbReference type="STRING" id="445709.ABW99_06175"/>
<organism evidence="1 2">
    <name type="scientific">Pandoraea thiooxydans</name>
    <dbReference type="NCBI Taxonomy" id="445709"/>
    <lineage>
        <taxon>Bacteria</taxon>
        <taxon>Pseudomonadati</taxon>
        <taxon>Pseudomonadota</taxon>
        <taxon>Betaproteobacteria</taxon>
        <taxon>Burkholderiales</taxon>
        <taxon>Burkholderiaceae</taxon>
        <taxon>Pandoraea</taxon>
    </lineage>
</organism>
<sequence>MLSHHEFATLMLLNYDPDQVELSRPDLESLLESKLVEWEKLDSGAQRPRLTLQGRYVLQNVI</sequence>
<dbReference type="EMBL" id="CP011568">
    <property type="protein sequence ID" value="AKJ67862.1"/>
    <property type="molecule type" value="Genomic_DNA"/>
</dbReference>
<dbReference type="PATRIC" id="fig|445709.3.peg.1329"/>
<proteinExistence type="predicted"/>
<evidence type="ECO:0008006" key="3">
    <source>
        <dbReference type="Google" id="ProtNLM"/>
    </source>
</evidence>
<gene>
    <name evidence="1" type="ORF">ABW99_06175</name>
</gene>
<accession>A0A0G3ER88</accession>
<dbReference type="OrthoDB" id="9034987at2"/>
<dbReference type="AlphaFoldDB" id="A0A0G3ER88"/>
<evidence type="ECO:0000313" key="2">
    <source>
        <dbReference type="Proteomes" id="UP000036700"/>
    </source>
</evidence>